<evidence type="ECO:0000313" key="6">
    <source>
        <dbReference type="Proteomes" id="UP000178230"/>
    </source>
</evidence>
<dbReference type="AlphaFoldDB" id="A0A1F5YJI8"/>
<feature type="region of interest" description="Disordered" evidence="4">
    <location>
        <begin position="1"/>
        <end position="25"/>
    </location>
</feature>
<dbReference type="SUPFAM" id="SSF52166">
    <property type="entry name" value="Ribosomal protein L4"/>
    <property type="match status" value="1"/>
</dbReference>
<gene>
    <name evidence="5" type="ORF">A2Y99_04805</name>
</gene>
<reference evidence="5 6" key="1">
    <citation type="journal article" date="2016" name="Nat. Commun.">
        <title>Thousands of microbial genomes shed light on interconnected biogeochemical processes in an aquifer system.</title>
        <authorList>
            <person name="Anantharaman K."/>
            <person name="Brown C.T."/>
            <person name="Hug L.A."/>
            <person name="Sharon I."/>
            <person name="Castelle C.J."/>
            <person name="Probst A.J."/>
            <person name="Thomas B.C."/>
            <person name="Singh A."/>
            <person name="Wilkins M.J."/>
            <person name="Karaoz U."/>
            <person name="Brodie E.L."/>
            <person name="Williams K.H."/>
            <person name="Hubbard S.S."/>
            <person name="Banfield J.F."/>
        </authorList>
    </citation>
    <scope>NUCLEOTIDE SEQUENCE [LARGE SCALE GENOMIC DNA]</scope>
</reference>
<evidence type="ECO:0000256" key="2">
    <source>
        <dbReference type="ARBA" id="ARBA00022980"/>
    </source>
</evidence>
<dbReference type="GO" id="GO:0006412">
    <property type="term" value="P:translation"/>
    <property type="evidence" value="ECO:0007669"/>
    <property type="project" value="InterPro"/>
</dbReference>
<comment type="caution">
    <text evidence="5">The sequence shown here is derived from an EMBL/GenBank/DDBJ whole genome shotgun (WGS) entry which is preliminary data.</text>
</comment>
<accession>A0A1F5YJI8</accession>
<dbReference type="Proteomes" id="UP000178230">
    <property type="component" value="Unassembled WGS sequence"/>
</dbReference>
<dbReference type="GO" id="GO:1990904">
    <property type="term" value="C:ribonucleoprotein complex"/>
    <property type="evidence" value="ECO:0007669"/>
    <property type="project" value="UniProtKB-KW"/>
</dbReference>
<dbReference type="InterPro" id="IPR002136">
    <property type="entry name" value="Ribosomal_uL4"/>
</dbReference>
<evidence type="ECO:0000313" key="5">
    <source>
        <dbReference type="EMBL" id="OGG00127.1"/>
    </source>
</evidence>
<sequence>MARKSADKKIEKKRKPVKTEKNPKTQIISDVYDTDGKKSGKMTLPVTVFAAKINPDLIAQAVRVYLSNQRAGTHAVKTRAEVT</sequence>
<proteinExistence type="inferred from homology"/>
<protein>
    <submittedName>
        <fullName evidence="5">50S ribosomal protein L4</fullName>
    </submittedName>
</protein>
<evidence type="ECO:0000256" key="4">
    <source>
        <dbReference type="SAM" id="MobiDB-lite"/>
    </source>
</evidence>
<dbReference type="EMBL" id="MFIY01000024">
    <property type="protein sequence ID" value="OGG00127.1"/>
    <property type="molecule type" value="Genomic_DNA"/>
</dbReference>
<organism evidence="5 6">
    <name type="scientific">Candidatus Gottesmanbacteria bacterium RBG_13_37_7</name>
    <dbReference type="NCBI Taxonomy" id="1798369"/>
    <lineage>
        <taxon>Bacteria</taxon>
        <taxon>Candidatus Gottesmaniibacteriota</taxon>
    </lineage>
</organism>
<keyword evidence="2 5" id="KW-0689">Ribosomal protein</keyword>
<feature type="non-terminal residue" evidence="5">
    <location>
        <position position="83"/>
    </location>
</feature>
<dbReference type="GO" id="GO:0005840">
    <property type="term" value="C:ribosome"/>
    <property type="evidence" value="ECO:0007669"/>
    <property type="project" value="UniProtKB-KW"/>
</dbReference>
<keyword evidence="3" id="KW-0687">Ribonucleoprotein</keyword>
<evidence type="ECO:0000256" key="1">
    <source>
        <dbReference type="ARBA" id="ARBA00010528"/>
    </source>
</evidence>
<dbReference type="Pfam" id="PF00573">
    <property type="entry name" value="Ribosomal_L4"/>
    <property type="match status" value="1"/>
</dbReference>
<dbReference type="GO" id="GO:0003735">
    <property type="term" value="F:structural constituent of ribosome"/>
    <property type="evidence" value="ECO:0007669"/>
    <property type="project" value="InterPro"/>
</dbReference>
<dbReference type="Gene3D" id="3.40.1370.10">
    <property type="match status" value="1"/>
</dbReference>
<comment type="similarity">
    <text evidence="1">Belongs to the universal ribosomal protein uL4 family.</text>
</comment>
<name>A0A1F5YJI8_9BACT</name>
<evidence type="ECO:0000256" key="3">
    <source>
        <dbReference type="ARBA" id="ARBA00023274"/>
    </source>
</evidence>
<dbReference type="InterPro" id="IPR023574">
    <property type="entry name" value="Ribosomal_uL4_dom_sf"/>
</dbReference>
<feature type="compositionally biased region" description="Basic and acidic residues" evidence="4">
    <location>
        <begin position="1"/>
        <end position="10"/>
    </location>
</feature>